<sequence>MAPPTQQLAGILKLPQELLWSILLPDVTYNSVSHVFEDKAPDVANHDSKFFLRWRKFWRLRSVCRRFNEFLFPLINHALRQEALGILAATIIVDGPQHELGWIGIIEGCYHPLQPLSQILERWTLDEGQRTSFLWNMYVALRNPDHVVTRDDHLILAMNNDRAEKLVLRAFDDWCWDHREDLLRLDDRGSAESCMHWWRGEDPVGCDAYQKMQEAQMQIVEGVSMVDPSRWIDESIQRLLVTYRVRL</sequence>
<protein>
    <submittedName>
        <fullName evidence="1">Uncharacterized protein</fullName>
    </submittedName>
</protein>
<dbReference type="AlphaFoldDB" id="A0AAE0D6R1"/>
<dbReference type="EMBL" id="VYYT01000222">
    <property type="protein sequence ID" value="KAK2755188.1"/>
    <property type="molecule type" value="Genomic_DNA"/>
</dbReference>
<evidence type="ECO:0000313" key="2">
    <source>
        <dbReference type="Proteomes" id="UP001281614"/>
    </source>
</evidence>
<reference evidence="1" key="1">
    <citation type="submission" date="2023-02" db="EMBL/GenBank/DDBJ databases">
        <title>Colletotrichum kahawae CIFC_Que2 genome sequencing and assembly.</title>
        <authorList>
            <person name="Baroncelli R."/>
        </authorList>
    </citation>
    <scope>NUCLEOTIDE SEQUENCE</scope>
    <source>
        <strain evidence="1">CIFC_Que2</strain>
    </source>
</reference>
<keyword evidence="2" id="KW-1185">Reference proteome</keyword>
<organism evidence="1 2">
    <name type="scientific">Colletotrichum kahawae</name>
    <name type="common">Coffee berry disease fungus</name>
    <dbReference type="NCBI Taxonomy" id="34407"/>
    <lineage>
        <taxon>Eukaryota</taxon>
        <taxon>Fungi</taxon>
        <taxon>Dikarya</taxon>
        <taxon>Ascomycota</taxon>
        <taxon>Pezizomycotina</taxon>
        <taxon>Sordariomycetes</taxon>
        <taxon>Hypocreomycetidae</taxon>
        <taxon>Glomerellales</taxon>
        <taxon>Glomerellaceae</taxon>
        <taxon>Colletotrichum</taxon>
        <taxon>Colletotrichum gloeosporioides species complex</taxon>
    </lineage>
</organism>
<accession>A0AAE0D6R1</accession>
<proteinExistence type="predicted"/>
<gene>
    <name evidence="1" type="ORF">CKAH01_01080</name>
</gene>
<name>A0AAE0D6R1_COLKA</name>
<evidence type="ECO:0000313" key="1">
    <source>
        <dbReference type="EMBL" id="KAK2755188.1"/>
    </source>
</evidence>
<comment type="caution">
    <text evidence="1">The sequence shown here is derived from an EMBL/GenBank/DDBJ whole genome shotgun (WGS) entry which is preliminary data.</text>
</comment>
<dbReference type="Proteomes" id="UP001281614">
    <property type="component" value="Unassembled WGS sequence"/>
</dbReference>